<dbReference type="Proteomes" id="UP000831537">
    <property type="component" value="Chromosome"/>
</dbReference>
<dbReference type="EMBL" id="CP095071">
    <property type="protein sequence ID" value="UOQ86879.1"/>
    <property type="molecule type" value="Genomic_DNA"/>
</dbReference>
<accession>A0ABY4GRL6</accession>
<sequence>MIKTRILYILLSYVVYILLDGIWLSVMGPLLYQDLLQGVINTTPPIWQALVFFALYSICMHVLVLDRLQYTRSRLWKAAIFGFVAYGTYGMTNYMTIEEWPRTILIIDIAWGMIVTVLIYLVTSLVYTRRKNV</sequence>
<feature type="transmembrane region" description="Helical" evidence="1">
    <location>
        <begin position="46"/>
        <end position="66"/>
    </location>
</feature>
<keyword evidence="3" id="KW-1185">Reference proteome</keyword>
<dbReference type="InterPro" id="IPR018687">
    <property type="entry name" value="DUF2177_membr"/>
</dbReference>
<dbReference type="RefSeq" id="WP_244747253.1">
    <property type="nucleotide sequence ID" value="NZ_CP095071.1"/>
</dbReference>
<gene>
    <name evidence="2" type="ORF">MUN87_08335</name>
</gene>
<reference evidence="2 3" key="1">
    <citation type="submission" date="2022-04" db="EMBL/GenBank/DDBJ databases">
        <title>Gracilibacillus sp. isolated from saltern.</title>
        <authorList>
            <person name="Won M."/>
            <person name="Lee C.-M."/>
            <person name="Woen H.-Y."/>
            <person name="Kwon S.-W."/>
        </authorList>
    </citation>
    <scope>NUCLEOTIDE SEQUENCE [LARGE SCALE GENOMIC DNA]</scope>
    <source>
        <strain evidence="2 3">SSPM10-3</strain>
    </source>
</reference>
<protein>
    <submittedName>
        <fullName evidence="2">DUF2177 family protein</fullName>
    </submittedName>
</protein>
<keyword evidence="1" id="KW-0812">Transmembrane</keyword>
<organism evidence="2 3">
    <name type="scientific">Gracilibacillus salinarum</name>
    <dbReference type="NCBI Taxonomy" id="2932255"/>
    <lineage>
        <taxon>Bacteria</taxon>
        <taxon>Bacillati</taxon>
        <taxon>Bacillota</taxon>
        <taxon>Bacilli</taxon>
        <taxon>Bacillales</taxon>
        <taxon>Bacillaceae</taxon>
        <taxon>Gracilibacillus</taxon>
    </lineage>
</organism>
<proteinExistence type="predicted"/>
<dbReference type="Pfam" id="PF09945">
    <property type="entry name" value="DUF2177"/>
    <property type="match status" value="1"/>
</dbReference>
<feature type="transmembrane region" description="Helical" evidence="1">
    <location>
        <begin position="103"/>
        <end position="127"/>
    </location>
</feature>
<evidence type="ECO:0000313" key="3">
    <source>
        <dbReference type="Proteomes" id="UP000831537"/>
    </source>
</evidence>
<evidence type="ECO:0000313" key="2">
    <source>
        <dbReference type="EMBL" id="UOQ86879.1"/>
    </source>
</evidence>
<name>A0ABY4GRL6_9BACI</name>
<keyword evidence="1" id="KW-1133">Transmembrane helix</keyword>
<keyword evidence="1" id="KW-0472">Membrane</keyword>
<feature type="transmembrane region" description="Helical" evidence="1">
    <location>
        <begin position="7"/>
        <end position="26"/>
    </location>
</feature>
<feature type="transmembrane region" description="Helical" evidence="1">
    <location>
        <begin position="78"/>
        <end position="97"/>
    </location>
</feature>
<evidence type="ECO:0000256" key="1">
    <source>
        <dbReference type="SAM" id="Phobius"/>
    </source>
</evidence>